<dbReference type="Proteomes" id="UP000325849">
    <property type="component" value="Unassembled WGS sequence"/>
</dbReference>
<name>A0A5N8VSL1_9ACTN</name>
<dbReference type="OrthoDB" id="9992733at2"/>
<organism evidence="1 2">
    <name type="scientific">Streptomyces adustus</name>
    <dbReference type="NCBI Taxonomy" id="1609272"/>
    <lineage>
        <taxon>Bacteria</taxon>
        <taxon>Bacillati</taxon>
        <taxon>Actinomycetota</taxon>
        <taxon>Actinomycetes</taxon>
        <taxon>Kitasatosporales</taxon>
        <taxon>Streptomycetaceae</taxon>
        <taxon>Streptomyces</taxon>
    </lineage>
</organism>
<evidence type="ECO:0000313" key="2">
    <source>
        <dbReference type="Proteomes" id="UP000325849"/>
    </source>
</evidence>
<evidence type="ECO:0000313" key="1">
    <source>
        <dbReference type="EMBL" id="MPY37144.1"/>
    </source>
</evidence>
<gene>
    <name evidence="1" type="ORF">FNH09_39800</name>
</gene>
<comment type="caution">
    <text evidence="1">The sequence shown here is derived from an EMBL/GenBank/DDBJ whole genome shotgun (WGS) entry which is preliminary data.</text>
</comment>
<reference evidence="1 2" key="1">
    <citation type="submission" date="2019-07" db="EMBL/GenBank/DDBJ databases">
        <title>New species of Amycolatopsis and Streptomyces.</title>
        <authorList>
            <person name="Duangmal K."/>
            <person name="Teo W.F.A."/>
            <person name="Lipun K."/>
        </authorList>
    </citation>
    <scope>NUCLEOTIDE SEQUENCE [LARGE SCALE GENOMIC DNA]</scope>
    <source>
        <strain evidence="1 2">NBRC 109810</strain>
    </source>
</reference>
<dbReference type="AlphaFoldDB" id="A0A5N8VSL1"/>
<proteinExistence type="predicted"/>
<keyword evidence="2" id="KW-1185">Reference proteome</keyword>
<dbReference type="RefSeq" id="WP_152894746.1">
    <property type="nucleotide sequence ID" value="NZ_VJZD01000282.1"/>
</dbReference>
<accession>A0A5N8VSL1</accession>
<dbReference type="EMBL" id="VJZD01000282">
    <property type="protein sequence ID" value="MPY37144.1"/>
    <property type="molecule type" value="Genomic_DNA"/>
</dbReference>
<sequence>MASSRPCVTSSRLACSGPHSEVRVYDPEFGRHQTYGPAERIEVLAEVGRQLGWAEAGCVLWPGDGLLAPADAEEAT</sequence>
<protein>
    <submittedName>
        <fullName evidence="1">Uncharacterized protein</fullName>
    </submittedName>
</protein>